<accession>A0A9W8GX36</accession>
<sequence>MPAVSLLSAEDKAAIKAAQPSSKHKILSAAIARLFVALPDRPTWSYTHRFGGLVLVKDAHNRASFLRIINLAGAGNRILWEQELYEGFDFAEQRPFFYTVAGDEHLFGLDFADAKEAAGFASKVARRVSKLSVKQRPSSTTPAATQMAQSQQQQQQTPLTAAARGGKSLGGPTATQRILNLDDDKYRKLVKALAAYSITEGVLDDADNAKFIQKFVSQNGSVDNMIRSSQPVPPAQAPPRPPPTSAPLPPPPQAHSPGPASRVAPANQMPPPPPPRRGAPPPPPPPRHRAPAQQQQQQPAMPVSMPQAQIPLPPPPPPPPPPPRDARGSPVPSSQLPPPPPPRRIHNTPSPVYQMPPEYHVPSAPPMPPPTAPPLPVSSNHNIISSSSSSSKQPQPSRPPAPPQAPPPQAPPPPPPLQVAPQAPPPPPQAPPPQAPPPQAPPPSIAPPALPTGGGDPRNALLASIRGVGGIGGLRKADTSTSNRASLTSITQASRSPGDTSPGPKTGGNLANALASALAQRNKAIAGDSDSEDEDADDDDW</sequence>
<proteinExistence type="predicted"/>
<feature type="compositionally biased region" description="Low complexity" evidence="2">
    <location>
        <begin position="291"/>
        <end position="309"/>
    </location>
</feature>
<dbReference type="SUPFAM" id="SSF50729">
    <property type="entry name" value="PH domain-like"/>
    <property type="match status" value="1"/>
</dbReference>
<gene>
    <name evidence="5" type="ORF">GGI19_003747</name>
</gene>
<dbReference type="PROSITE" id="PS51082">
    <property type="entry name" value="WH2"/>
    <property type="match status" value="1"/>
</dbReference>
<feature type="compositionally biased region" description="Low complexity" evidence="2">
    <location>
        <begin position="509"/>
        <end position="519"/>
    </location>
</feature>
<dbReference type="GO" id="GO:0003779">
    <property type="term" value="F:actin binding"/>
    <property type="evidence" value="ECO:0007669"/>
    <property type="project" value="InterPro"/>
</dbReference>
<feature type="compositionally biased region" description="Pro residues" evidence="2">
    <location>
        <begin position="268"/>
        <end position="285"/>
    </location>
</feature>
<dbReference type="InterPro" id="IPR011993">
    <property type="entry name" value="PH-like_dom_sf"/>
</dbReference>
<evidence type="ECO:0000313" key="6">
    <source>
        <dbReference type="Proteomes" id="UP001140011"/>
    </source>
</evidence>
<feature type="compositionally biased region" description="Acidic residues" evidence="2">
    <location>
        <begin position="529"/>
        <end position="541"/>
    </location>
</feature>
<dbReference type="InterPro" id="IPR000697">
    <property type="entry name" value="WH1/EVH1_dom"/>
</dbReference>
<dbReference type="InterPro" id="IPR003124">
    <property type="entry name" value="WH2_dom"/>
</dbReference>
<dbReference type="Gene3D" id="6.10.280.150">
    <property type="match status" value="1"/>
</dbReference>
<feature type="domain" description="WH1" evidence="3">
    <location>
        <begin position="19"/>
        <end position="131"/>
    </location>
</feature>
<protein>
    <recommendedName>
        <fullName evidence="7">WH1 domain-containing protein</fullName>
    </recommendedName>
</protein>
<dbReference type="EMBL" id="JANBUH010000270">
    <property type="protein sequence ID" value="KAJ2752555.1"/>
    <property type="molecule type" value="Genomic_DNA"/>
</dbReference>
<keyword evidence="6" id="KW-1185">Reference proteome</keyword>
<feature type="compositionally biased region" description="Pro residues" evidence="2">
    <location>
        <begin position="231"/>
        <end position="254"/>
    </location>
</feature>
<evidence type="ECO:0000259" key="3">
    <source>
        <dbReference type="PROSITE" id="PS50229"/>
    </source>
</evidence>
<comment type="caution">
    <text evidence="5">The sequence shown here is derived from an EMBL/GenBank/DDBJ whole genome shotgun (WGS) entry which is preliminary data.</text>
</comment>
<feature type="compositionally biased region" description="Low complexity" evidence="2">
    <location>
        <begin position="255"/>
        <end position="267"/>
    </location>
</feature>
<name>A0A9W8GX36_9FUNG</name>
<evidence type="ECO:0000256" key="2">
    <source>
        <dbReference type="SAM" id="MobiDB-lite"/>
    </source>
</evidence>
<feature type="compositionally biased region" description="Low complexity" evidence="2">
    <location>
        <begin position="137"/>
        <end position="163"/>
    </location>
</feature>
<dbReference type="Proteomes" id="UP001140011">
    <property type="component" value="Unassembled WGS sequence"/>
</dbReference>
<feature type="domain" description="WH2" evidence="4">
    <location>
        <begin position="457"/>
        <end position="477"/>
    </location>
</feature>
<dbReference type="SMART" id="SM00461">
    <property type="entry name" value="WH1"/>
    <property type="match status" value="1"/>
</dbReference>
<evidence type="ECO:0000256" key="1">
    <source>
        <dbReference type="ARBA" id="ARBA00022553"/>
    </source>
</evidence>
<dbReference type="CDD" id="cd01205">
    <property type="entry name" value="EVH1_WASP-like"/>
    <property type="match status" value="1"/>
</dbReference>
<feature type="region of interest" description="Disordered" evidence="2">
    <location>
        <begin position="132"/>
        <end position="175"/>
    </location>
</feature>
<evidence type="ECO:0000259" key="4">
    <source>
        <dbReference type="PROSITE" id="PS51082"/>
    </source>
</evidence>
<dbReference type="OrthoDB" id="8963340at2759"/>
<dbReference type="InterPro" id="IPR033927">
    <property type="entry name" value="WASPfam_EVH1"/>
</dbReference>
<feature type="compositionally biased region" description="Low complexity" evidence="2">
    <location>
        <begin position="385"/>
        <end position="395"/>
    </location>
</feature>
<dbReference type="Pfam" id="PF00568">
    <property type="entry name" value="WH1"/>
    <property type="match status" value="1"/>
</dbReference>
<organism evidence="5 6">
    <name type="scientific">Coemansia pectinata</name>
    <dbReference type="NCBI Taxonomy" id="1052879"/>
    <lineage>
        <taxon>Eukaryota</taxon>
        <taxon>Fungi</taxon>
        <taxon>Fungi incertae sedis</taxon>
        <taxon>Zoopagomycota</taxon>
        <taxon>Kickxellomycotina</taxon>
        <taxon>Kickxellomycetes</taxon>
        <taxon>Kickxellales</taxon>
        <taxon>Kickxellaceae</taxon>
        <taxon>Coemansia</taxon>
    </lineage>
</organism>
<evidence type="ECO:0000313" key="5">
    <source>
        <dbReference type="EMBL" id="KAJ2752555.1"/>
    </source>
</evidence>
<evidence type="ECO:0008006" key="7">
    <source>
        <dbReference type="Google" id="ProtNLM"/>
    </source>
</evidence>
<keyword evidence="1" id="KW-0597">Phosphoprotein</keyword>
<dbReference type="Gene3D" id="2.30.29.30">
    <property type="entry name" value="Pleckstrin-homology domain (PH domain)/Phosphotyrosine-binding domain (PTB)"/>
    <property type="match status" value="1"/>
</dbReference>
<dbReference type="AlphaFoldDB" id="A0A9W8GX36"/>
<reference evidence="5" key="1">
    <citation type="submission" date="2022-07" db="EMBL/GenBank/DDBJ databases">
        <title>Phylogenomic reconstructions and comparative analyses of Kickxellomycotina fungi.</title>
        <authorList>
            <person name="Reynolds N.K."/>
            <person name="Stajich J.E."/>
            <person name="Barry K."/>
            <person name="Grigoriev I.V."/>
            <person name="Crous P."/>
            <person name="Smith M.E."/>
        </authorList>
    </citation>
    <scope>NUCLEOTIDE SEQUENCE</scope>
    <source>
        <strain evidence="5">BCRC 34297</strain>
    </source>
</reference>
<feature type="compositionally biased region" description="Pro residues" evidence="2">
    <location>
        <begin position="363"/>
        <end position="376"/>
    </location>
</feature>
<feature type="compositionally biased region" description="Polar residues" evidence="2">
    <location>
        <begin position="479"/>
        <end position="499"/>
    </location>
</feature>
<dbReference type="PROSITE" id="PS50229">
    <property type="entry name" value="WH1"/>
    <property type="match status" value="1"/>
</dbReference>
<feature type="compositionally biased region" description="Pro residues" evidence="2">
    <location>
        <begin position="311"/>
        <end position="323"/>
    </location>
</feature>
<feature type="region of interest" description="Disordered" evidence="2">
    <location>
        <begin position="222"/>
        <end position="541"/>
    </location>
</feature>
<feature type="compositionally biased region" description="Pro residues" evidence="2">
    <location>
        <begin position="396"/>
        <end position="450"/>
    </location>
</feature>